<evidence type="ECO:0000256" key="3">
    <source>
        <dbReference type="ARBA" id="ARBA00023015"/>
    </source>
</evidence>
<dbReference type="SMART" id="SM00065">
    <property type="entry name" value="GAF"/>
    <property type="match status" value="1"/>
</dbReference>
<dbReference type="InterPro" id="IPR029016">
    <property type="entry name" value="GAF-like_dom_sf"/>
</dbReference>
<dbReference type="PROSITE" id="PS00676">
    <property type="entry name" value="SIGMA54_INTERACT_2"/>
    <property type="match status" value="1"/>
</dbReference>
<gene>
    <name evidence="8" type="ORF">J3U88_07275</name>
</gene>
<dbReference type="SUPFAM" id="SSF52540">
    <property type="entry name" value="P-loop containing nucleoside triphosphate hydrolases"/>
    <property type="match status" value="1"/>
</dbReference>
<dbReference type="InterPro" id="IPR002078">
    <property type="entry name" value="Sigma_54_int"/>
</dbReference>
<comment type="caution">
    <text evidence="8">The sequence shown here is derived from an EMBL/GenBank/DDBJ whole genome shotgun (WGS) entry which is preliminary data.</text>
</comment>
<dbReference type="PROSITE" id="PS00675">
    <property type="entry name" value="SIGMA54_INTERACT_1"/>
    <property type="match status" value="1"/>
</dbReference>
<dbReference type="PANTHER" id="PTHR32071">
    <property type="entry name" value="TRANSCRIPTIONAL REGULATORY PROTEIN"/>
    <property type="match status" value="1"/>
</dbReference>
<dbReference type="FunFam" id="1.10.8.60:FF:000014">
    <property type="entry name" value="DNA-binding transcriptional regulator NtrC"/>
    <property type="match status" value="1"/>
</dbReference>
<dbReference type="PROSITE" id="PS00688">
    <property type="entry name" value="SIGMA54_INTERACT_3"/>
    <property type="match status" value="1"/>
</dbReference>
<dbReference type="CDD" id="cd00009">
    <property type="entry name" value="AAA"/>
    <property type="match status" value="1"/>
</dbReference>
<organism evidence="8 9">
    <name type="scientific">Acanthopleuribacter pedis</name>
    <dbReference type="NCBI Taxonomy" id="442870"/>
    <lineage>
        <taxon>Bacteria</taxon>
        <taxon>Pseudomonadati</taxon>
        <taxon>Acidobacteriota</taxon>
        <taxon>Holophagae</taxon>
        <taxon>Acanthopleuribacterales</taxon>
        <taxon>Acanthopleuribacteraceae</taxon>
        <taxon>Acanthopleuribacter</taxon>
    </lineage>
</organism>
<keyword evidence="2" id="KW-0067">ATP-binding</keyword>
<dbReference type="Pfam" id="PF02954">
    <property type="entry name" value="HTH_8"/>
    <property type="match status" value="1"/>
</dbReference>
<dbReference type="InterPro" id="IPR027417">
    <property type="entry name" value="P-loop_NTPase"/>
</dbReference>
<dbReference type="Gene3D" id="1.10.10.60">
    <property type="entry name" value="Homeodomain-like"/>
    <property type="match status" value="1"/>
</dbReference>
<keyword evidence="9" id="KW-1185">Reference proteome</keyword>
<dbReference type="SUPFAM" id="SSF55781">
    <property type="entry name" value="GAF domain-like"/>
    <property type="match status" value="1"/>
</dbReference>
<keyword evidence="1" id="KW-0547">Nucleotide-binding</keyword>
<dbReference type="AlphaFoldDB" id="A0A8J7QGQ0"/>
<keyword evidence="3" id="KW-0805">Transcription regulation</keyword>
<dbReference type="Pfam" id="PF00158">
    <property type="entry name" value="Sigma54_activat"/>
    <property type="match status" value="1"/>
</dbReference>
<dbReference type="InterPro" id="IPR058031">
    <property type="entry name" value="AAA_lid_NorR"/>
</dbReference>
<dbReference type="Gene3D" id="3.30.450.40">
    <property type="match status" value="1"/>
</dbReference>
<dbReference type="EMBL" id="JAFREP010000005">
    <property type="protein sequence ID" value="MBO1318250.1"/>
    <property type="molecule type" value="Genomic_DNA"/>
</dbReference>
<feature type="domain" description="Sigma-54 factor interaction" evidence="7">
    <location>
        <begin position="203"/>
        <end position="432"/>
    </location>
</feature>
<dbReference type="InterPro" id="IPR003593">
    <property type="entry name" value="AAA+_ATPase"/>
</dbReference>
<reference evidence="8" key="1">
    <citation type="submission" date="2021-03" db="EMBL/GenBank/DDBJ databases">
        <authorList>
            <person name="Wang G."/>
        </authorList>
    </citation>
    <scope>NUCLEOTIDE SEQUENCE</scope>
    <source>
        <strain evidence="8">KCTC 12899</strain>
    </source>
</reference>
<evidence type="ECO:0000256" key="6">
    <source>
        <dbReference type="ARBA" id="ARBA00023163"/>
    </source>
</evidence>
<proteinExistence type="predicted"/>
<dbReference type="SUPFAM" id="SSF46689">
    <property type="entry name" value="Homeodomain-like"/>
    <property type="match status" value="1"/>
</dbReference>
<keyword evidence="5" id="KW-0010">Activator</keyword>
<dbReference type="InterPro" id="IPR025944">
    <property type="entry name" value="Sigma_54_int_dom_CS"/>
</dbReference>
<dbReference type="PRINTS" id="PR01590">
    <property type="entry name" value="HTHFIS"/>
</dbReference>
<dbReference type="InterPro" id="IPR009057">
    <property type="entry name" value="Homeodomain-like_sf"/>
</dbReference>
<dbReference type="Pfam" id="PF25601">
    <property type="entry name" value="AAA_lid_14"/>
    <property type="match status" value="1"/>
</dbReference>
<sequence length="517" mass="58003">MTNSSSDILENSERLLQAKESRVLDQSDYFESVVGPVLHIIGKFMGNSRVALSLPDKERGELVMQTVYGLTVEQQKKGRYKLGEGITGRVFQTGEPVSILNAADDDDFLDRIMAQGLEPKDYKSFICVPIKRGKEMLGTLSAVCDIPDQKTLDEDEQLLSALASLVVEAFKLRETALEDNQDLLAENTRLNQQLKARYHPANLIGTSKSMIDVYQQIRQVSQSEATVLLLGESGVGKELVAHAIHYESNRSPGPFIKVNCAALPESVLESELFGHERGAFTGAIKTRKGRFEQAHGGTLFLDEIGDFSPSIQVTLLRILQEKELERVGGDRTIKVDVRIIAATNRDLQQLMKEGKFRQDLYYRLNVFPIHIPPLRQRKPDIPPLCDHFILKYNRINGKNIKRISTSAIDMLMSYHWPGNVRELENTIERAVLLSQNDVIRSIDLPPTLQTADTTQTKVIGSLERSLEHMERELIMDALISTHGNMAKAAKALGLTERKMGLRVRKYNINVKNIRAGS</sequence>
<dbReference type="GO" id="GO:0043565">
    <property type="term" value="F:sequence-specific DNA binding"/>
    <property type="evidence" value="ECO:0007669"/>
    <property type="project" value="InterPro"/>
</dbReference>
<dbReference type="InterPro" id="IPR025662">
    <property type="entry name" value="Sigma_54_int_dom_ATP-bd_1"/>
</dbReference>
<dbReference type="PROSITE" id="PS50045">
    <property type="entry name" value="SIGMA54_INTERACT_4"/>
    <property type="match status" value="1"/>
</dbReference>
<dbReference type="GO" id="GO:0005524">
    <property type="term" value="F:ATP binding"/>
    <property type="evidence" value="ECO:0007669"/>
    <property type="project" value="UniProtKB-KW"/>
</dbReference>
<evidence type="ECO:0000256" key="1">
    <source>
        <dbReference type="ARBA" id="ARBA00022741"/>
    </source>
</evidence>
<evidence type="ECO:0000256" key="2">
    <source>
        <dbReference type="ARBA" id="ARBA00022840"/>
    </source>
</evidence>
<evidence type="ECO:0000256" key="4">
    <source>
        <dbReference type="ARBA" id="ARBA00023125"/>
    </source>
</evidence>
<dbReference type="Gene3D" id="1.10.8.60">
    <property type="match status" value="1"/>
</dbReference>
<dbReference type="InterPro" id="IPR025943">
    <property type="entry name" value="Sigma_54_int_dom_ATP-bd_2"/>
</dbReference>
<dbReference type="GO" id="GO:0006355">
    <property type="term" value="P:regulation of DNA-templated transcription"/>
    <property type="evidence" value="ECO:0007669"/>
    <property type="project" value="InterPro"/>
</dbReference>
<name>A0A8J7QGQ0_9BACT</name>
<dbReference type="Gene3D" id="3.40.50.300">
    <property type="entry name" value="P-loop containing nucleotide triphosphate hydrolases"/>
    <property type="match status" value="1"/>
</dbReference>
<dbReference type="Pfam" id="PF01590">
    <property type="entry name" value="GAF"/>
    <property type="match status" value="1"/>
</dbReference>
<dbReference type="FunFam" id="3.40.50.300:FF:000006">
    <property type="entry name" value="DNA-binding transcriptional regulator NtrC"/>
    <property type="match status" value="1"/>
</dbReference>
<keyword evidence="6" id="KW-0804">Transcription</keyword>
<protein>
    <submittedName>
        <fullName evidence="8">Sigma 54-interacting transcriptional regulator</fullName>
    </submittedName>
</protein>
<evidence type="ECO:0000313" key="9">
    <source>
        <dbReference type="Proteomes" id="UP000664417"/>
    </source>
</evidence>
<dbReference type="Proteomes" id="UP000664417">
    <property type="component" value="Unassembled WGS sequence"/>
</dbReference>
<dbReference type="InterPro" id="IPR003018">
    <property type="entry name" value="GAF"/>
</dbReference>
<keyword evidence="4" id="KW-0238">DNA-binding</keyword>
<accession>A0A8J7QGQ0</accession>
<dbReference type="InterPro" id="IPR002197">
    <property type="entry name" value="HTH_Fis"/>
</dbReference>
<dbReference type="SMART" id="SM00382">
    <property type="entry name" value="AAA"/>
    <property type="match status" value="1"/>
</dbReference>
<dbReference type="RefSeq" id="WP_207857918.1">
    <property type="nucleotide sequence ID" value="NZ_JAFREP010000005.1"/>
</dbReference>
<evidence type="ECO:0000259" key="7">
    <source>
        <dbReference type="PROSITE" id="PS50045"/>
    </source>
</evidence>
<dbReference type="PANTHER" id="PTHR32071:SF57">
    <property type="entry name" value="C4-DICARBOXYLATE TRANSPORT TRANSCRIPTIONAL REGULATORY PROTEIN DCTD"/>
    <property type="match status" value="1"/>
</dbReference>
<evidence type="ECO:0000256" key="5">
    <source>
        <dbReference type="ARBA" id="ARBA00023159"/>
    </source>
</evidence>
<evidence type="ECO:0000313" key="8">
    <source>
        <dbReference type="EMBL" id="MBO1318250.1"/>
    </source>
</evidence>